<dbReference type="RefSeq" id="WP_089814583.1">
    <property type="nucleotide sequence ID" value="NZ_FOZK01000001.1"/>
</dbReference>
<dbReference type="EMBL" id="FOZK01000001">
    <property type="protein sequence ID" value="SFR92458.1"/>
    <property type="molecule type" value="Genomic_DNA"/>
</dbReference>
<gene>
    <name evidence="2" type="ORF">SAMN05216559_1076</name>
</gene>
<sequence length="473" mass="50314">MSLARRLAVVLVALLLTTTLVTANVVAAAHLTVLDPEFVTTSMEEEGGYAFVETAIEDAAVSAAPAGATGPVNTSELLADAVSEEYVAAQTNANVDRAYAYLHGDSETLNLSVATGPIRENLSAGVERELRNASLADLLRQSDADLDGPVNASTLARLTANESSYEATKAEFRETVRERVLDEAVDRGFERASNDELLGLVIEDYDPRDYTEAEKERMVAEREPEIRVALREYIEHERGDEIDDAVEDQIDIVRQQGTTDPATAETELEAATASVQNTVVHGLTTNESYQSFQSNLSEDRAELATVAAAEADARLAAEMPDRVDLTENATGADQQGFEQARTGAQWLDRLAFVLPVVALALVGLLYAIRRSVAAVASDTGFSLLAAGVPTVVAVELARSRLQSMAAEVPAEQRQAMDVLVGIAGRVIGTVGDVAIALSIAGVVLVAGSLAVRYGAVDALRAKLGDENQDRGML</sequence>
<organism evidence="2 3">
    <name type="scientific">Halomicrobium zhouii</name>
    <dbReference type="NCBI Taxonomy" id="767519"/>
    <lineage>
        <taxon>Archaea</taxon>
        <taxon>Methanobacteriati</taxon>
        <taxon>Methanobacteriota</taxon>
        <taxon>Stenosarchaea group</taxon>
        <taxon>Halobacteria</taxon>
        <taxon>Halobacteriales</taxon>
        <taxon>Haloarculaceae</taxon>
        <taxon>Halomicrobium</taxon>
    </lineage>
</organism>
<feature type="transmembrane region" description="Helical" evidence="1">
    <location>
        <begin position="380"/>
        <end position="397"/>
    </location>
</feature>
<evidence type="ECO:0000256" key="1">
    <source>
        <dbReference type="SAM" id="Phobius"/>
    </source>
</evidence>
<dbReference type="OrthoDB" id="239360at2157"/>
<evidence type="ECO:0000313" key="2">
    <source>
        <dbReference type="EMBL" id="SFR92458.1"/>
    </source>
</evidence>
<proteinExistence type="predicted"/>
<name>A0A1I6KN86_9EURY</name>
<keyword evidence="1" id="KW-0812">Transmembrane</keyword>
<protein>
    <submittedName>
        <fullName evidence="2">Uncharacterized protein</fullName>
    </submittedName>
</protein>
<evidence type="ECO:0000313" key="3">
    <source>
        <dbReference type="Proteomes" id="UP000199062"/>
    </source>
</evidence>
<reference evidence="2 3" key="1">
    <citation type="submission" date="2016-10" db="EMBL/GenBank/DDBJ databases">
        <authorList>
            <person name="de Groot N.N."/>
        </authorList>
    </citation>
    <scope>NUCLEOTIDE SEQUENCE [LARGE SCALE GENOMIC DNA]</scope>
    <source>
        <strain evidence="2 3">CGMCC 1.10457</strain>
    </source>
</reference>
<dbReference type="Proteomes" id="UP000199062">
    <property type="component" value="Unassembled WGS sequence"/>
</dbReference>
<keyword evidence="1" id="KW-0472">Membrane</keyword>
<feature type="transmembrane region" description="Helical" evidence="1">
    <location>
        <begin position="433"/>
        <end position="453"/>
    </location>
</feature>
<accession>A0A1I6KN86</accession>
<keyword evidence="3" id="KW-1185">Reference proteome</keyword>
<keyword evidence="1" id="KW-1133">Transmembrane helix</keyword>
<feature type="transmembrane region" description="Helical" evidence="1">
    <location>
        <begin position="350"/>
        <end position="368"/>
    </location>
</feature>
<dbReference type="AlphaFoldDB" id="A0A1I6KN86"/>